<name>N0E2N9_9MICO</name>
<proteinExistence type="predicted"/>
<evidence type="ECO:0000256" key="1">
    <source>
        <dbReference type="SAM" id="Phobius"/>
    </source>
</evidence>
<gene>
    <name evidence="2" type="ORF">BN10_820039</name>
</gene>
<dbReference type="EMBL" id="CAIZ01000155">
    <property type="protein sequence ID" value="CCH71203.1"/>
    <property type="molecule type" value="Genomic_DNA"/>
</dbReference>
<dbReference type="Proteomes" id="UP000013167">
    <property type="component" value="Unassembled WGS sequence"/>
</dbReference>
<dbReference type="eggNOG" id="COG5652">
    <property type="taxonomic scope" value="Bacteria"/>
</dbReference>
<protein>
    <recommendedName>
        <fullName evidence="4">VanZ-like domain-containing protein</fullName>
    </recommendedName>
</protein>
<evidence type="ECO:0008006" key="4">
    <source>
        <dbReference type="Google" id="ProtNLM"/>
    </source>
</evidence>
<keyword evidence="3" id="KW-1185">Reference proteome</keyword>
<dbReference type="HOGENOM" id="CLU_096028_3_2_11"/>
<dbReference type="RefSeq" id="WP_010851034.1">
    <property type="nucleotide sequence ID" value="NZ_HF570956.1"/>
</dbReference>
<accession>N0E2N9</accession>
<reference evidence="2 3" key="1">
    <citation type="journal article" date="2013" name="ISME J.">
        <title>A metabolic model for members of the genus Tetrasphaera involved in enhanced biological phosphorus removal.</title>
        <authorList>
            <person name="Kristiansen R."/>
            <person name="Nguyen H.T.T."/>
            <person name="Saunders A.M."/>
            <person name="Nielsen J.L."/>
            <person name="Wimmer R."/>
            <person name="Le V.Q."/>
            <person name="McIlroy S.J."/>
            <person name="Petrovski S."/>
            <person name="Seviour R.J."/>
            <person name="Calteau A."/>
            <person name="Nielsen K.L."/>
            <person name="Nielsen P.H."/>
        </authorList>
    </citation>
    <scope>NUCLEOTIDE SEQUENCE [LARGE SCALE GENOMIC DNA]</scope>
    <source>
        <strain evidence="2 3">Lp2</strain>
    </source>
</reference>
<sequence>MPPVTPELLRRLGTMGLGMTVAAQFFVLYDPAPSGGPSFPFSDKVIHALIFLAPVAIALLLGFSQRVVPLLFALHAPVSELVQHWFLPHRTGDPWDVVADLVGVALGALLVRRVGRRREGGTR</sequence>
<dbReference type="STRING" id="1193181.BN10_820039"/>
<keyword evidence="1" id="KW-1133">Transmembrane helix</keyword>
<keyword evidence="1" id="KW-0812">Transmembrane</keyword>
<dbReference type="AlphaFoldDB" id="N0E2N9"/>
<feature type="transmembrane region" description="Helical" evidence="1">
    <location>
        <begin position="12"/>
        <end position="29"/>
    </location>
</feature>
<feature type="transmembrane region" description="Helical" evidence="1">
    <location>
        <begin position="45"/>
        <end position="63"/>
    </location>
</feature>
<comment type="caution">
    <text evidence="2">The sequence shown here is derived from an EMBL/GenBank/DDBJ whole genome shotgun (WGS) entry which is preliminary data.</text>
</comment>
<keyword evidence="1" id="KW-0472">Membrane</keyword>
<evidence type="ECO:0000313" key="2">
    <source>
        <dbReference type="EMBL" id="CCH71203.1"/>
    </source>
</evidence>
<organism evidence="2 3">
    <name type="scientific">Phycicoccus elongatus Lp2</name>
    <dbReference type="NCBI Taxonomy" id="1193181"/>
    <lineage>
        <taxon>Bacteria</taxon>
        <taxon>Bacillati</taxon>
        <taxon>Actinomycetota</taxon>
        <taxon>Actinomycetes</taxon>
        <taxon>Micrococcales</taxon>
        <taxon>Intrasporangiaceae</taxon>
        <taxon>Phycicoccus</taxon>
    </lineage>
</organism>
<evidence type="ECO:0000313" key="3">
    <source>
        <dbReference type="Proteomes" id="UP000013167"/>
    </source>
</evidence>